<feature type="compositionally biased region" description="Low complexity" evidence="1">
    <location>
        <begin position="255"/>
        <end position="268"/>
    </location>
</feature>
<keyword evidence="3" id="KW-1185">Reference proteome</keyword>
<organism evidence="2 3">
    <name type="scientific">Verticillium longisporum</name>
    <name type="common">Verticillium dahliae var. longisporum</name>
    <dbReference type="NCBI Taxonomy" id="100787"/>
    <lineage>
        <taxon>Eukaryota</taxon>
        <taxon>Fungi</taxon>
        <taxon>Dikarya</taxon>
        <taxon>Ascomycota</taxon>
        <taxon>Pezizomycotina</taxon>
        <taxon>Sordariomycetes</taxon>
        <taxon>Hypocreomycetidae</taxon>
        <taxon>Glomerellales</taxon>
        <taxon>Plectosphaerellaceae</taxon>
        <taxon>Verticillium</taxon>
    </lineage>
</organism>
<name>A0A0G4MQT9_VERLO</name>
<feature type="region of interest" description="Disordered" evidence="1">
    <location>
        <begin position="35"/>
        <end position="86"/>
    </location>
</feature>
<dbReference type="InterPro" id="IPR015943">
    <property type="entry name" value="WD40/YVTN_repeat-like_dom_sf"/>
</dbReference>
<feature type="compositionally biased region" description="Basic and acidic residues" evidence="1">
    <location>
        <begin position="194"/>
        <end position="203"/>
    </location>
</feature>
<dbReference type="InterPro" id="IPR001680">
    <property type="entry name" value="WD40_rpt"/>
</dbReference>
<sequence length="345" mass="36478">MCHTRVIKPQPPIQTRNGLELRGLEVKPAAVEVLPHPLGPHRLGNDDDAALRAPPQQHLGGRPAVPRSDGLDEGHVHERRHGGGARVAELEERLRAKGRVGRDGDARLARRGHELRLREVGVVLDLQDGGRDARVGQQVAEQLGVKVGHADRAQRPGADARRVDEGLEGAPRVGEGHAGARVQPRLGGVGVPRGEARDGRVDPLRRDGEVDEVEVEVVEAPGAELLNGGGAGAGAGGEALAAAIGPSHEKHQHQSGLSASLAKSGATAERQSSGQPGQVAHVVREVAKLDSHRTPVWRVDFDDDGQILGSTGDDGKLVFYRQTPQGAWAKSSELGMLKTRMATPS</sequence>
<dbReference type="EMBL" id="CVQH01024083">
    <property type="protein sequence ID" value="CRK36460.1"/>
    <property type="molecule type" value="Genomic_DNA"/>
</dbReference>
<evidence type="ECO:0000256" key="1">
    <source>
        <dbReference type="SAM" id="MobiDB-lite"/>
    </source>
</evidence>
<feature type="region of interest" description="Disordered" evidence="1">
    <location>
        <begin position="169"/>
        <end position="203"/>
    </location>
</feature>
<feature type="region of interest" description="Disordered" evidence="1">
    <location>
        <begin position="245"/>
        <end position="278"/>
    </location>
</feature>
<dbReference type="Gene3D" id="2.130.10.10">
    <property type="entry name" value="YVTN repeat-like/Quinoprotein amine dehydrogenase"/>
    <property type="match status" value="1"/>
</dbReference>
<reference evidence="2 3" key="1">
    <citation type="submission" date="2015-05" db="EMBL/GenBank/DDBJ databases">
        <authorList>
            <person name="Wang D.B."/>
            <person name="Wang M."/>
        </authorList>
    </citation>
    <scope>NUCLEOTIDE SEQUENCE [LARGE SCALE GENOMIC DNA]</scope>
    <source>
        <strain evidence="2">VL1</strain>
    </source>
</reference>
<proteinExistence type="predicted"/>
<evidence type="ECO:0000313" key="3">
    <source>
        <dbReference type="Proteomes" id="UP000044602"/>
    </source>
</evidence>
<evidence type="ECO:0000313" key="2">
    <source>
        <dbReference type="EMBL" id="CRK36460.1"/>
    </source>
</evidence>
<protein>
    <submittedName>
        <fullName evidence="2">Uncharacterized protein</fullName>
    </submittedName>
</protein>
<gene>
    <name evidence="2" type="ORF">BN1708_007059</name>
</gene>
<dbReference type="STRING" id="100787.A0A0G4MQT9"/>
<accession>A0A0G4MQT9</accession>
<dbReference type="SMART" id="SM00320">
    <property type="entry name" value="WD40"/>
    <property type="match status" value="1"/>
</dbReference>
<dbReference type="AlphaFoldDB" id="A0A0G4MQT9"/>
<dbReference type="Proteomes" id="UP000044602">
    <property type="component" value="Unassembled WGS sequence"/>
</dbReference>